<accession>A0AA41BUW1</accession>
<dbReference type="PANTHER" id="PTHR37422">
    <property type="entry name" value="TEICHURONIC ACID BIOSYNTHESIS PROTEIN TUAE"/>
    <property type="match status" value="1"/>
</dbReference>
<organism evidence="7 8">
    <name type="scientific">Rouxiella silvae</name>
    <dbReference type="NCBI Taxonomy" id="1646373"/>
    <lineage>
        <taxon>Bacteria</taxon>
        <taxon>Pseudomonadati</taxon>
        <taxon>Pseudomonadota</taxon>
        <taxon>Gammaproteobacteria</taxon>
        <taxon>Enterobacterales</taxon>
        <taxon>Yersiniaceae</taxon>
        <taxon>Rouxiella</taxon>
    </lineage>
</organism>
<keyword evidence="4 5" id="KW-0472">Membrane</keyword>
<feature type="transmembrane region" description="Helical" evidence="5">
    <location>
        <begin position="389"/>
        <end position="408"/>
    </location>
</feature>
<name>A0AA41BUW1_9GAMM</name>
<evidence type="ECO:0000259" key="6">
    <source>
        <dbReference type="Pfam" id="PF04932"/>
    </source>
</evidence>
<dbReference type="InterPro" id="IPR051533">
    <property type="entry name" value="WaaL-like"/>
</dbReference>
<feature type="transmembrane region" description="Helical" evidence="5">
    <location>
        <begin position="163"/>
        <end position="181"/>
    </location>
</feature>
<evidence type="ECO:0000256" key="2">
    <source>
        <dbReference type="ARBA" id="ARBA00022692"/>
    </source>
</evidence>
<evidence type="ECO:0000313" key="7">
    <source>
        <dbReference type="EMBL" id="MBF6635172.1"/>
    </source>
</evidence>
<keyword evidence="2 5" id="KW-0812">Transmembrane</keyword>
<dbReference type="PANTHER" id="PTHR37422:SF17">
    <property type="entry name" value="O-ANTIGEN LIGASE"/>
    <property type="match status" value="1"/>
</dbReference>
<feature type="transmembrane region" description="Helical" evidence="5">
    <location>
        <begin position="35"/>
        <end position="53"/>
    </location>
</feature>
<evidence type="ECO:0000256" key="5">
    <source>
        <dbReference type="SAM" id="Phobius"/>
    </source>
</evidence>
<dbReference type="InterPro" id="IPR007016">
    <property type="entry name" value="O-antigen_ligase-rel_domated"/>
</dbReference>
<keyword evidence="7" id="KW-0436">Ligase</keyword>
<feature type="transmembrane region" description="Helical" evidence="5">
    <location>
        <begin position="188"/>
        <end position="208"/>
    </location>
</feature>
<dbReference type="EMBL" id="JADMKS010000001">
    <property type="protein sequence ID" value="MBF6635172.1"/>
    <property type="molecule type" value="Genomic_DNA"/>
</dbReference>
<proteinExistence type="predicted"/>
<evidence type="ECO:0000256" key="4">
    <source>
        <dbReference type="ARBA" id="ARBA00023136"/>
    </source>
</evidence>
<sequence>MILESKKSVFIYNLSFLALVCAISMDLFVRGYPEKIFYLVSYVSFIYTAIYFYKHRSIQSLDKPALFFFVTLFLVGASRLSWSLIFKHTEFGDIRSNYFTGGKRFMIAAFLLFYFYQYRTLLKQNILKLSLIIMFLGFFMSLWHGDLTLSKEGMRDKWTSDAATTGAYLAVIYSMVLIIAIRACFKDGLISVLLLVAAFLTAMGMIVMTQTRSAIILAPLLYAVFFAYYYGCVSLKIKISLVLVIVLSASSVVYLAWDRISQISTEITEYSTNNDTSIGARFSMWSAGVHSIEPSLLGQSVDQRYKKAIDYIDQYQRGNPEAKRNVVYHLHNDLLETFSLQGICGFVSLMMFFISGFYFSLRKGALENYGTLFIMLPVFILGIADTVLIQSNTVLVIIIALALSFPLMKKKQH</sequence>
<comment type="caution">
    <text evidence="7">The sequence shown here is derived from an EMBL/GenBank/DDBJ whole genome shotgun (WGS) entry which is preliminary data.</text>
</comment>
<feature type="domain" description="O-antigen ligase-related" evidence="6">
    <location>
        <begin position="197"/>
        <end position="349"/>
    </location>
</feature>
<dbReference type="GO" id="GO:0016020">
    <property type="term" value="C:membrane"/>
    <property type="evidence" value="ECO:0007669"/>
    <property type="project" value="UniProtKB-SubCell"/>
</dbReference>
<feature type="transmembrane region" description="Helical" evidence="5">
    <location>
        <begin position="125"/>
        <end position="143"/>
    </location>
</feature>
<reference evidence="7" key="1">
    <citation type="submission" date="2020-11" db="EMBL/GenBank/DDBJ databases">
        <authorList>
            <person name="Lee S.D."/>
        </authorList>
    </citation>
    <scope>NUCLEOTIDE SEQUENCE</scope>
    <source>
        <strain evidence="7">SAP-2</strain>
    </source>
</reference>
<evidence type="ECO:0000256" key="3">
    <source>
        <dbReference type="ARBA" id="ARBA00022989"/>
    </source>
</evidence>
<feature type="transmembrane region" description="Helical" evidence="5">
    <location>
        <begin position="98"/>
        <end position="116"/>
    </location>
</feature>
<comment type="subcellular location">
    <subcellularLocation>
        <location evidence="1">Membrane</location>
        <topology evidence="1">Multi-pass membrane protein</topology>
    </subcellularLocation>
</comment>
<dbReference type="GO" id="GO:0016874">
    <property type="term" value="F:ligase activity"/>
    <property type="evidence" value="ECO:0007669"/>
    <property type="project" value="UniProtKB-KW"/>
</dbReference>
<evidence type="ECO:0000256" key="1">
    <source>
        <dbReference type="ARBA" id="ARBA00004141"/>
    </source>
</evidence>
<dbReference type="AlphaFoldDB" id="A0AA41BUW1"/>
<gene>
    <name evidence="7" type="ORF">ITX54_00615</name>
</gene>
<feature type="transmembrane region" description="Helical" evidence="5">
    <location>
        <begin position="65"/>
        <end position="86"/>
    </location>
</feature>
<keyword evidence="3 5" id="KW-1133">Transmembrane helix</keyword>
<feature type="transmembrane region" description="Helical" evidence="5">
    <location>
        <begin position="9"/>
        <end position="29"/>
    </location>
</feature>
<reference evidence="7" key="2">
    <citation type="submission" date="2022-09" db="EMBL/GenBank/DDBJ databases">
        <title>Rouxiella aceris sp. nov., isolated from tree sap and emended description of the genus Rhouxiella.</title>
        <authorList>
            <person name="Kim I.S."/>
        </authorList>
    </citation>
    <scope>NUCLEOTIDE SEQUENCE</scope>
    <source>
        <strain evidence="7">SAP-2</strain>
    </source>
</reference>
<feature type="transmembrane region" description="Helical" evidence="5">
    <location>
        <begin position="239"/>
        <end position="257"/>
    </location>
</feature>
<dbReference type="Proteomes" id="UP000705283">
    <property type="component" value="Unassembled WGS sequence"/>
</dbReference>
<dbReference type="RefSeq" id="WP_194977346.1">
    <property type="nucleotide sequence ID" value="NZ_JADMKS010000001.1"/>
</dbReference>
<evidence type="ECO:0000313" key="8">
    <source>
        <dbReference type="Proteomes" id="UP000705283"/>
    </source>
</evidence>
<dbReference type="Pfam" id="PF04932">
    <property type="entry name" value="Wzy_C"/>
    <property type="match status" value="1"/>
</dbReference>
<feature type="transmembrane region" description="Helical" evidence="5">
    <location>
        <begin position="366"/>
        <end position="383"/>
    </location>
</feature>
<feature type="transmembrane region" description="Helical" evidence="5">
    <location>
        <begin position="214"/>
        <end position="232"/>
    </location>
</feature>
<protein>
    <submittedName>
        <fullName evidence="7">O-antigen ligase family protein</fullName>
    </submittedName>
</protein>
<feature type="transmembrane region" description="Helical" evidence="5">
    <location>
        <begin position="338"/>
        <end position="359"/>
    </location>
</feature>